<comment type="caution">
    <text evidence="6">The sequence shown here is derived from an EMBL/GenBank/DDBJ whole genome shotgun (WGS) entry which is preliminary data.</text>
</comment>
<dbReference type="Pfam" id="PF00201">
    <property type="entry name" value="UDPGT"/>
    <property type="match status" value="1"/>
</dbReference>
<dbReference type="Gene3D" id="3.40.50.2000">
    <property type="entry name" value="Glycogen Phosphorylase B"/>
    <property type="match status" value="2"/>
</dbReference>
<dbReference type="PANTHER" id="PTHR48046">
    <property type="entry name" value="UDP-GLYCOSYLTRANSFERASE 72E1"/>
    <property type="match status" value="1"/>
</dbReference>
<evidence type="ECO:0000256" key="3">
    <source>
        <dbReference type="ARBA" id="ARBA00022679"/>
    </source>
</evidence>
<gene>
    <name evidence="6" type="ORF">Nepgr_028559</name>
</gene>
<evidence type="ECO:0000256" key="5">
    <source>
        <dbReference type="RuleBase" id="RU362057"/>
    </source>
</evidence>
<dbReference type="SUPFAM" id="SSF53756">
    <property type="entry name" value="UDP-Glycosyltransferase/glycogen phosphorylase"/>
    <property type="match status" value="1"/>
</dbReference>
<evidence type="ECO:0000313" key="7">
    <source>
        <dbReference type="Proteomes" id="UP001279734"/>
    </source>
</evidence>
<dbReference type="EMBL" id="BSYO01000031">
    <property type="protein sequence ID" value="GMH26716.1"/>
    <property type="molecule type" value="Genomic_DNA"/>
</dbReference>
<name>A0AAD3Y4N9_NEPGR</name>
<evidence type="ECO:0000256" key="4">
    <source>
        <dbReference type="RuleBase" id="RU003718"/>
    </source>
</evidence>
<sequence>MEAAAAAQSTPHIAMVPTPGMGHLISLTEFAKRLVRYHNFTVTFLIPHDGSSKKSQLSVLEGLPTSISHSFLPPTDMSNLPADTPIETRIILTLTRSLTDLRESLRALAESTRLVALLVDLFGFPAFDLAAELGVPAYLFYSCNAMSLCSVFHIPKLDQMYTCEYRDLPEPVQFFPGCVPVQGIDMIDPVQNRQDDTYKLALGVAKQYQRAAGLLVNSFLDLEPAAFKFLMQKGGEPPPVYPVGPLIRTGLESRSDLCLRWLDDQPNVSVLYVSFGSGGTLSLDQIRELAFGLEESGHRFVWVVKSPSEDSKNATFFKEQIADEPLWFLPEGFLERTKGLGMVVPSWAPQVQILSHGSTGGFLSHCGWNSVLESIVNGVPIIAWPLFAEQRLNAVELTTDLKVALRVQPNEDGVVERRQISECIKRLMASEEGKMLRERMTALRLAATTAFAEDGSSTKKISELADIWNH</sequence>
<evidence type="ECO:0000256" key="1">
    <source>
        <dbReference type="ARBA" id="ARBA00009995"/>
    </source>
</evidence>
<dbReference type="CDD" id="cd03784">
    <property type="entry name" value="GT1_Gtf-like"/>
    <property type="match status" value="1"/>
</dbReference>
<keyword evidence="7" id="KW-1185">Reference proteome</keyword>
<reference evidence="6" key="1">
    <citation type="submission" date="2023-05" db="EMBL/GenBank/DDBJ databases">
        <title>Nepenthes gracilis genome sequencing.</title>
        <authorList>
            <person name="Fukushima K."/>
        </authorList>
    </citation>
    <scope>NUCLEOTIDE SEQUENCE</scope>
    <source>
        <strain evidence="6">SING2019-196</strain>
    </source>
</reference>
<keyword evidence="2 4" id="KW-0328">Glycosyltransferase</keyword>
<protein>
    <recommendedName>
        <fullName evidence="5">Glycosyltransferase</fullName>
        <ecNumber evidence="5">2.4.1.-</ecNumber>
    </recommendedName>
</protein>
<comment type="similarity">
    <text evidence="1 4">Belongs to the UDP-glycosyltransferase family.</text>
</comment>
<dbReference type="FunFam" id="3.40.50.2000:FF:000054">
    <property type="entry name" value="Glycosyltransferase"/>
    <property type="match status" value="1"/>
</dbReference>
<dbReference type="PANTHER" id="PTHR48046:SF6">
    <property type="entry name" value="GLYCOSYLTRANSFERASE"/>
    <property type="match status" value="1"/>
</dbReference>
<dbReference type="EC" id="2.4.1.-" evidence="5"/>
<dbReference type="FunFam" id="3.40.50.2000:FF:000051">
    <property type="entry name" value="Glycosyltransferase"/>
    <property type="match status" value="1"/>
</dbReference>
<organism evidence="6 7">
    <name type="scientific">Nepenthes gracilis</name>
    <name type="common">Slender pitcher plant</name>
    <dbReference type="NCBI Taxonomy" id="150966"/>
    <lineage>
        <taxon>Eukaryota</taxon>
        <taxon>Viridiplantae</taxon>
        <taxon>Streptophyta</taxon>
        <taxon>Embryophyta</taxon>
        <taxon>Tracheophyta</taxon>
        <taxon>Spermatophyta</taxon>
        <taxon>Magnoliopsida</taxon>
        <taxon>eudicotyledons</taxon>
        <taxon>Gunneridae</taxon>
        <taxon>Pentapetalae</taxon>
        <taxon>Caryophyllales</taxon>
        <taxon>Nepenthaceae</taxon>
        <taxon>Nepenthes</taxon>
    </lineage>
</organism>
<dbReference type="AlphaFoldDB" id="A0AAD3Y4N9"/>
<dbReference type="GO" id="GO:0008194">
    <property type="term" value="F:UDP-glycosyltransferase activity"/>
    <property type="evidence" value="ECO:0007669"/>
    <property type="project" value="InterPro"/>
</dbReference>
<proteinExistence type="inferred from homology"/>
<dbReference type="Proteomes" id="UP001279734">
    <property type="component" value="Unassembled WGS sequence"/>
</dbReference>
<dbReference type="InterPro" id="IPR035595">
    <property type="entry name" value="UDP_glycos_trans_CS"/>
</dbReference>
<dbReference type="InterPro" id="IPR002213">
    <property type="entry name" value="UDP_glucos_trans"/>
</dbReference>
<evidence type="ECO:0000256" key="2">
    <source>
        <dbReference type="ARBA" id="ARBA00022676"/>
    </source>
</evidence>
<accession>A0AAD3Y4N9</accession>
<dbReference type="PROSITE" id="PS00375">
    <property type="entry name" value="UDPGT"/>
    <property type="match status" value="1"/>
</dbReference>
<evidence type="ECO:0000313" key="6">
    <source>
        <dbReference type="EMBL" id="GMH26716.1"/>
    </source>
</evidence>
<keyword evidence="3 4" id="KW-0808">Transferase</keyword>